<name>A0A1H0DGN7_9BACT</name>
<accession>A0A1H0DGN7</accession>
<feature type="transmembrane region" description="Helical" evidence="1">
    <location>
        <begin position="6"/>
        <end position="23"/>
    </location>
</feature>
<organism evidence="2 3">
    <name type="scientific">Prevotella communis</name>
    <dbReference type="NCBI Taxonomy" id="2913614"/>
    <lineage>
        <taxon>Bacteria</taxon>
        <taxon>Pseudomonadati</taxon>
        <taxon>Bacteroidota</taxon>
        <taxon>Bacteroidia</taxon>
        <taxon>Bacteroidales</taxon>
        <taxon>Prevotellaceae</taxon>
        <taxon>Prevotella</taxon>
    </lineage>
</organism>
<dbReference type="AlphaFoldDB" id="A0A1H0DGN7"/>
<evidence type="ECO:0000256" key="1">
    <source>
        <dbReference type="SAM" id="Phobius"/>
    </source>
</evidence>
<keyword evidence="1" id="KW-1133">Transmembrane helix</keyword>
<keyword evidence="1" id="KW-0472">Membrane</keyword>
<dbReference type="EMBL" id="FNIW01000002">
    <property type="protein sequence ID" value="SDN69189.1"/>
    <property type="molecule type" value="Genomic_DNA"/>
</dbReference>
<reference evidence="3" key="1">
    <citation type="submission" date="2016-10" db="EMBL/GenBank/DDBJ databases">
        <authorList>
            <person name="de Groot N.N."/>
        </authorList>
    </citation>
    <scope>NUCLEOTIDE SEQUENCE [LARGE SCALE GENOMIC DNA]</scope>
    <source>
        <strain evidence="3">BP1-145</strain>
    </source>
</reference>
<sequence length="31" mass="3792">MVQWYNVNIVKIHCYVMIIVYLCKKLTLPKH</sequence>
<keyword evidence="1" id="KW-0812">Transmembrane</keyword>
<dbReference type="Proteomes" id="UP000199134">
    <property type="component" value="Unassembled WGS sequence"/>
</dbReference>
<evidence type="ECO:0000313" key="2">
    <source>
        <dbReference type="EMBL" id="SDN69189.1"/>
    </source>
</evidence>
<evidence type="ECO:0000313" key="3">
    <source>
        <dbReference type="Proteomes" id="UP000199134"/>
    </source>
</evidence>
<gene>
    <name evidence="2" type="ORF">SAMN04487900_10248</name>
</gene>
<protein>
    <submittedName>
        <fullName evidence="2">Uncharacterized protein</fullName>
    </submittedName>
</protein>
<proteinExistence type="predicted"/>
<comment type="caution">
    <text evidence="2">The sequence shown here is derived from an EMBL/GenBank/DDBJ whole genome shotgun (WGS) entry which is preliminary data.</text>
</comment>